<evidence type="ECO:0000256" key="2">
    <source>
        <dbReference type="ARBA" id="ARBA00005402"/>
    </source>
</evidence>
<dbReference type="Pfam" id="PF01222">
    <property type="entry name" value="ERG4_ERG24"/>
    <property type="match status" value="1"/>
</dbReference>
<feature type="transmembrane region" description="Helical" evidence="6">
    <location>
        <begin position="47"/>
        <end position="66"/>
    </location>
</feature>
<evidence type="ECO:0000256" key="1">
    <source>
        <dbReference type="ARBA" id="ARBA00004141"/>
    </source>
</evidence>
<protein>
    <submittedName>
        <fullName evidence="7">LBR</fullName>
        <ecNumber evidence="7">1.3.1.70</ecNumber>
    </submittedName>
</protein>
<sequence length="404" mass="46352">MTSSIIKENVPMLLMGIVLPFYIAAKMESGNYDLLSFPTNWTPKLDLCVSVVYIAWLLGQLILYMLDVGEVIPGPVLRQGKRLNYRLNGFFAMVVNILVFLFATLCGFRVAVIFEKITEVVTIACLIQFLISFILLFTQKTENLPNYNINPVVNRGNILEDWLVGRSISPRIGFLDLKFVFARTGMIALVLFNFSVMAKYYEDNKTTNYTLLLAIGMALVYTADNLYHESSIVFIREMREGCGITLLIYMIGISVEYGLVVSYVATTKHELPLYCLLLIAVIFLLGYWTYRSSNNEKSHYRANPDDPIFKEYETITTASDKHLLVSGWWGMSRHPNYLGDIVIHVAMSFAAGFTNGLPHLNAALITSMLLYRERMDYDECKDKYGDDWDRYCHRVKWRVIPYIY</sequence>
<evidence type="ECO:0000313" key="7">
    <source>
        <dbReference type="EMBL" id="CAC5408947.1"/>
    </source>
</evidence>
<dbReference type="InterPro" id="IPR001171">
    <property type="entry name" value="ERG24_DHCR-like"/>
</dbReference>
<dbReference type="Proteomes" id="UP000507470">
    <property type="component" value="Unassembled WGS sequence"/>
</dbReference>
<evidence type="ECO:0000256" key="3">
    <source>
        <dbReference type="ARBA" id="ARBA00022692"/>
    </source>
</evidence>
<dbReference type="PANTHER" id="PTHR21257">
    <property type="entry name" value="DELTA(14)-STEROL REDUCTASE"/>
    <property type="match status" value="1"/>
</dbReference>
<comment type="subcellular location">
    <subcellularLocation>
        <location evidence="1">Membrane</location>
        <topology evidence="1">Multi-pass membrane protein</topology>
    </subcellularLocation>
</comment>
<feature type="transmembrane region" description="Helical" evidence="6">
    <location>
        <begin position="180"/>
        <end position="201"/>
    </location>
</feature>
<organism evidence="7 8">
    <name type="scientific">Mytilus coruscus</name>
    <name type="common">Sea mussel</name>
    <dbReference type="NCBI Taxonomy" id="42192"/>
    <lineage>
        <taxon>Eukaryota</taxon>
        <taxon>Metazoa</taxon>
        <taxon>Spiralia</taxon>
        <taxon>Lophotrochozoa</taxon>
        <taxon>Mollusca</taxon>
        <taxon>Bivalvia</taxon>
        <taxon>Autobranchia</taxon>
        <taxon>Pteriomorphia</taxon>
        <taxon>Mytilida</taxon>
        <taxon>Mytiloidea</taxon>
        <taxon>Mytilidae</taxon>
        <taxon>Mytilinae</taxon>
        <taxon>Mytilus</taxon>
    </lineage>
</organism>
<evidence type="ECO:0000256" key="6">
    <source>
        <dbReference type="SAM" id="Phobius"/>
    </source>
</evidence>
<feature type="transmembrane region" description="Helical" evidence="6">
    <location>
        <begin position="271"/>
        <end position="290"/>
    </location>
</feature>
<dbReference type="AlphaFoldDB" id="A0A6J8DMI4"/>
<keyword evidence="3 6" id="KW-0812">Transmembrane</keyword>
<feature type="transmembrane region" description="Helical" evidence="6">
    <location>
        <begin position="120"/>
        <end position="138"/>
    </location>
</feature>
<keyword evidence="4 6" id="KW-1133">Transmembrane helix</keyword>
<evidence type="ECO:0000313" key="8">
    <source>
        <dbReference type="Proteomes" id="UP000507470"/>
    </source>
</evidence>
<dbReference type="GO" id="GO:0050613">
    <property type="term" value="F:Delta14-sterol reductase activity"/>
    <property type="evidence" value="ECO:0007669"/>
    <property type="project" value="UniProtKB-EC"/>
</dbReference>
<evidence type="ECO:0000256" key="4">
    <source>
        <dbReference type="ARBA" id="ARBA00022989"/>
    </source>
</evidence>
<feature type="transmembrane region" description="Helical" evidence="6">
    <location>
        <begin position="207"/>
        <end position="223"/>
    </location>
</feature>
<dbReference type="PANTHER" id="PTHR21257:SF52">
    <property type="entry name" value="DELTA(14)-STEROL REDUCTASE TM7SF2"/>
    <property type="match status" value="1"/>
</dbReference>
<dbReference type="GO" id="GO:0005789">
    <property type="term" value="C:endoplasmic reticulum membrane"/>
    <property type="evidence" value="ECO:0007669"/>
    <property type="project" value="TreeGrafter"/>
</dbReference>
<dbReference type="OrthoDB" id="6066412at2759"/>
<dbReference type="GO" id="GO:0005637">
    <property type="term" value="C:nuclear inner membrane"/>
    <property type="evidence" value="ECO:0007669"/>
    <property type="project" value="TreeGrafter"/>
</dbReference>
<keyword evidence="5 6" id="KW-0472">Membrane</keyword>
<dbReference type="GO" id="GO:0006695">
    <property type="term" value="P:cholesterol biosynthetic process"/>
    <property type="evidence" value="ECO:0007669"/>
    <property type="project" value="TreeGrafter"/>
</dbReference>
<dbReference type="EMBL" id="CACVKT020007613">
    <property type="protein sequence ID" value="CAC5408947.1"/>
    <property type="molecule type" value="Genomic_DNA"/>
</dbReference>
<keyword evidence="7" id="KW-0560">Oxidoreductase</keyword>
<dbReference type="Gene3D" id="1.20.120.1630">
    <property type="match status" value="1"/>
</dbReference>
<keyword evidence="8" id="KW-1185">Reference proteome</keyword>
<feature type="transmembrane region" description="Helical" evidence="6">
    <location>
        <begin position="87"/>
        <end position="114"/>
    </location>
</feature>
<evidence type="ECO:0000256" key="5">
    <source>
        <dbReference type="ARBA" id="ARBA00023136"/>
    </source>
</evidence>
<name>A0A6J8DMI4_MYTCO</name>
<dbReference type="EC" id="1.3.1.70" evidence="7"/>
<feature type="transmembrane region" description="Helical" evidence="6">
    <location>
        <begin position="244"/>
        <end position="265"/>
    </location>
</feature>
<proteinExistence type="inferred from homology"/>
<gene>
    <name evidence="7" type="ORF">MCOR_42286</name>
</gene>
<comment type="similarity">
    <text evidence="2">Belongs to the ERG4/ERG24 family.</text>
</comment>
<reference evidence="7 8" key="1">
    <citation type="submission" date="2020-06" db="EMBL/GenBank/DDBJ databases">
        <authorList>
            <person name="Li R."/>
            <person name="Bekaert M."/>
        </authorList>
    </citation>
    <scope>NUCLEOTIDE SEQUENCE [LARGE SCALE GENOMIC DNA]</scope>
    <source>
        <strain evidence="8">wild</strain>
    </source>
</reference>
<accession>A0A6J8DMI4</accession>